<dbReference type="FunFam" id="2.60.40.1910:FF:000013">
    <property type="entry name" value="Aminopeptidase"/>
    <property type="match status" value="1"/>
</dbReference>
<dbReference type="Gene3D" id="2.60.40.1910">
    <property type="match status" value="1"/>
</dbReference>
<dbReference type="InterPro" id="IPR001930">
    <property type="entry name" value="Peptidase_M1"/>
</dbReference>
<keyword evidence="5 11" id="KW-0479">Metal-binding</keyword>
<evidence type="ECO:0000256" key="2">
    <source>
        <dbReference type="ARBA" id="ARBA00010136"/>
    </source>
</evidence>
<proteinExistence type="inferred from homology"/>
<evidence type="ECO:0000256" key="3">
    <source>
        <dbReference type="ARBA" id="ARBA00022622"/>
    </source>
</evidence>
<evidence type="ECO:0000256" key="4">
    <source>
        <dbReference type="ARBA" id="ARBA00022670"/>
    </source>
</evidence>
<dbReference type="GO" id="GO:0098552">
    <property type="term" value="C:side of membrane"/>
    <property type="evidence" value="ECO:0007669"/>
    <property type="project" value="UniProtKB-KW"/>
</dbReference>
<dbReference type="CDD" id="cd09601">
    <property type="entry name" value="M1_APN-Q_like"/>
    <property type="match status" value="1"/>
</dbReference>
<evidence type="ECO:0000256" key="10">
    <source>
        <dbReference type="PIRSR" id="PIRSR634016-1"/>
    </source>
</evidence>
<dbReference type="SUPFAM" id="SSF55486">
    <property type="entry name" value="Metalloproteases ('zincins'), catalytic domain"/>
    <property type="match status" value="1"/>
</dbReference>
<dbReference type="Proteomes" id="UP000183832">
    <property type="component" value="Unassembled WGS sequence"/>
</dbReference>
<evidence type="ECO:0000259" key="12">
    <source>
        <dbReference type="Pfam" id="PF01433"/>
    </source>
</evidence>
<evidence type="ECO:0000256" key="7">
    <source>
        <dbReference type="ARBA" id="ARBA00022833"/>
    </source>
</evidence>
<dbReference type="InterPro" id="IPR014782">
    <property type="entry name" value="Peptidase_M1_dom"/>
</dbReference>
<keyword evidence="11" id="KW-0812">Transmembrane</keyword>
<keyword evidence="16" id="KW-1185">Reference proteome</keyword>
<sequence>MYIVVVQNLPKILLPYICVAKYYLTCQCTLDSMDDILQQASLTNIILRLPKMEKLLILLIIVIGFASASMRIERSIDLSAAHSLISDSKLPGEITPNNYTIDLRPNIEESTFSGKIKIILTWQEPTNQITLHAAHDLEIAESDIKLSKIGMDETIHHDSTKENYPKEITIRRVDRMIKKPCLVIHLQNALKQGTVAELEIDFNGQIWETSEGMFKGSYPDNGGEKKNYLATHMRPNFARRLFPCFDEPSYKVPFIVSIARPKNYTTLFNTPVKSSDEIEDNYVIDHFEKTLPMSTFTFGFVTSQLALLNRTDFSDPHLKKLCIRVYARPELHSDLDKTRVYERIEKSLLSIKTYLGADFPLEKLDVVALPSFSTVKPADNWGLIVYKESEMLQNSYYLIAQELVYQWLGAWATPYWWSDSHINKAIAGFLSAQTAIELDGGAEFEGKWPMTILYSIYYEFSKRYPHSRITGMKQETICSKTELVLRMLNFTLGADTFRKGLQKFFVDREFKTFFADDVWEALTKQAHLDNKLCPNVTVGAIATSWIQKDRIPTVSVIRNYEKKTAKLSQKVYLRERPHDVPEQDKMLWWIPIITITEDKMDFDNRTPKLWMKKVKEVEIKDLPSADKFIIVNPEEIGPFPVNYDEKNWNLLSLYLQTPKGRETIPVYTRAKLLHDAWNLAYAGQLSFATAFNMTLFMKSERDHLVWNPVFTMIDHIGRHIDMSNVHKKFETYVRTMLTPLYEELGPEGDENEENWRRNLRSLSKTFLCRAGYKPCIEEAQVEYKKWMESPSPDEGNPVANQYICPVFKWGTMEEWEFGLHRVINFPSSRKQNERTYLLKTLAGCPNHSDKILRLLNITILEQNANFTENDIFLIFSMLSGGSSGYTTLFNFLQDNWEAIKIKFTNKTNLWDSLISTATGVFTTQEGYDMVKQLYVQRQGEFGSAEHIIEKSLKNIKEETKWSDENLPVIEK</sequence>
<evidence type="ECO:0000313" key="16">
    <source>
        <dbReference type="Proteomes" id="UP000183832"/>
    </source>
</evidence>
<dbReference type="PRINTS" id="PR00756">
    <property type="entry name" value="ALADIPTASE"/>
</dbReference>
<keyword evidence="11" id="KW-0031">Aminopeptidase</keyword>
<dbReference type="InterPro" id="IPR045357">
    <property type="entry name" value="Aminopeptidase_N-like_N"/>
</dbReference>
<feature type="domain" description="ERAP1-like C-terminal" evidence="13">
    <location>
        <begin position="628"/>
        <end position="956"/>
    </location>
</feature>
<dbReference type="Gene3D" id="1.25.50.20">
    <property type="match status" value="1"/>
</dbReference>
<dbReference type="STRING" id="568069.A0A1J1J0P9"/>
<dbReference type="GO" id="GO:0008270">
    <property type="term" value="F:zinc ion binding"/>
    <property type="evidence" value="ECO:0007669"/>
    <property type="project" value="UniProtKB-UniRule"/>
</dbReference>
<keyword evidence="3" id="KW-0336">GPI-anchor</keyword>
<dbReference type="GO" id="GO:0005737">
    <property type="term" value="C:cytoplasm"/>
    <property type="evidence" value="ECO:0007669"/>
    <property type="project" value="TreeGrafter"/>
</dbReference>
<dbReference type="EC" id="3.4.11.-" evidence="11"/>
<dbReference type="Pfam" id="PF11838">
    <property type="entry name" value="ERAP1_C"/>
    <property type="match status" value="1"/>
</dbReference>
<keyword evidence="8 11" id="KW-0482">Metalloprotease</keyword>
<dbReference type="GO" id="GO:0008237">
    <property type="term" value="F:metallopeptidase activity"/>
    <property type="evidence" value="ECO:0007669"/>
    <property type="project" value="UniProtKB-KW"/>
</dbReference>
<evidence type="ECO:0000256" key="11">
    <source>
        <dbReference type="RuleBase" id="RU364040"/>
    </source>
</evidence>
<dbReference type="PANTHER" id="PTHR11533:SF18">
    <property type="entry name" value="FI02158P"/>
    <property type="match status" value="1"/>
</dbReference>
<reference evidence="15 16" key="1">
    <citation type="submission" date="2015-04" db="EMBL/GenBank/DDBJ databases">
        <authorList>
            <person name="Syromyatnikov M.Y."/>
            <person name="Popov V.N."/>
        </authorList>
    </citation>
    <scope>NUCLEOTIDE SEQUENCE [LARGE SCALE GENOMIC DNA]</scope>
</reference>
<evidence type="ECO:0000256" key="5">
    <source>
        <dbReference type="ARBA" id="ARBA00022723"/>
    </source>
</evidence>
<evidence type="ECO:0000256" key="9">
    <source>
        <dbReference type="ARBA" id="ARBA00023288"/>
    </source>
</evidence>
<dbReference type="OrthoDB" id="8182982at2759"/>
<evidence type="ECO:0000313" key="15">
    <source>
        <dbReference type="EMBL" id="CRL06029.1"/>
    </source>
</evidence>
<keyword evidence="4 11" id="KW-0645">Protease</keyword>
<dbReference type="Pfam" id="PF01433">
    <property type="entry name" value="Peptidase_M1"/>
    <property type="match status" value="1"/>
</dbReference>
<protein>
    <recommendedName>
        <fullName evidence="11">Aminopeptidase</fullName>
        <ecNumber evidence="11">3.4.11.-</ecNumber>
    </recommendedName>
</protein>
<dbReference type="InterPro" id="IPR024571">
    <property type="entry name" value="ERAP1-like_C_dom"/>
</dbReference>
<keyword evidence="3" id="KW-0325">Glycoprotein</keyword>
<comment type="subcellular location">
    <subcellularLocation>
        <location evidence="1">Cell membrane</location>
        <topology evidence="1">Lipid-anchor</topology>
        <topology evidence="1">GPI-anchor</topology>
    </subcellularLocation>
</comment>
<dbReference type="GO" id="GO:0006508">
    <property type="term" value="P:proteolysis"/>
    <property type="evidence" value="ECO:0007669"/>
    <property type="project" value="UniProtKB-KW"/>
</dbReference>
<gene>
    <name evidence="15" type="primary">similar to Aminopeptidase N</name>
    <name evidence="15" type="ORF">CLUMA_CG018936</name>
</gene>
<dbReference type="GO" id="GO:0005886">
    <property type="term" value="C:plasma membrane"/>
    <property type="evidence" value="ECO:0007669"/>
    <property type="project" value="UniProtKB-SubCell"/>
</dbReference>
<keyword evidence="11" id="KW-1133">Transmembrane helix</keyword>
<evidence type="ECO:0000259" key="14">
    <source>
        <dbReference type="Pfam" id="PF17900"/>
    </source>
</evidence>
<feature type="domain" description="Peptidase M1 membrane alanine aminopeptidase" evidence="12">
    <location>
        <begin position="344"/>
        <end position="527"/>
    </location>
</feature>
<keyword evidence="7 11" id="KW-0862">Zinc</keyword>
<dbReference type="InterPro" id="IPR050344">
    <property type="entry name" value="Peptidase_M1_aminopeptidases"/>
</dbReference>
<keyword evidence="11" id="KW-0472">Membrane</keyword>
<comment type="cofactor">
    <cofactor evidence="11">
        <name>Zn(2+)</name>
        <dbReference type="ChEBI" id="CHEBI:29105"/>
    </cofactor>
    <text evidence="11">Binds 1 zinc ion per subunit.</text>
</comment>
<feature type="transmembrane region" description="Helical" evidence="11">
    <location>
        <begin position="55"/>
        <end position="72"/>
    </location>
</feature>
<accession>A0A1J1J0P9</accession>
<dbReference type="InterPro" id="IPR042097">
    <property type="entry name" value="Aminopeptidase_N-like_N_sf"/>
</dbReference>
<organism evidence="15 16">
    <name type="scientific">Clunio marinus</name>
    <dbReference type="NCBI Taxonomy" id="568069"/>
    <lineage>
        <taxon>Eukaryota</taxon>
        <taxon>Metazoa</taxon>
        <taxon>Ecdysozoa</taxon>
        <taxon>Arthropoda</taxon>
        <taxon>Hexapoda</taxon>
        <taxon>Insecta</taxon>
        <taxon>Pterygota</taxon>
        <taxon>Neoptera</taxon>
        <taxon>Endopterygota</taxon>
        <taxon>Diptera</taxon>
        <taxon>Nematocera</taxon>
        <taxon>Chironomoidea</taxon>
        <taxon>Chironomidae</taxon>
        <taxon>Clunio</taxon>
    </lineage>
</organism>
<keyword evidence="9" id="KW-0449">Lipoprotein</keyword>
<evidence type="ECO:0000259" key="13">
    <source>
        <dbReference type="Pfam" id="PF11838"/>
    </source>
</evidence>
<dbReference type="EMBL" id="CVRI01000066">
    <property type="protein sequence ID" value="CRL06029.1"/>
    <property type="molecule type" value="Genomic_DNA"/>
</dbReference>
<dbReference type="InterPro" id="IPR027268">
    <property type="entry name" value="Peptidase_M4/M1_CTD_sf"/>
</dbReference>
<dbReference type="GO" id="GO:0004177">
    <property type="term" value="F:aminopeptidase activity"/>
    <property type="evidence" value="ECO:0007669"/>
    <property type="project" value="UniProtKB-KW"/>
</dbReference>
<dbReference type="InterPro" id="IPR034016">
    <property type="entry name" value="M1_APN-typ"/>
</dbReference>
<evidence type="ECO:0000256" key="8">
    <source>
        <dbReference type="ARBA" id="ARBA00023049"/>
    </source>
</evidence>
<feature type="active site" description="Proton acceptor" evidence="10">
    <location>
        <position position="402"/>
    </location>
</feature>
<dbReference type="GO" id="GO:0005615">
    <property type="term" value="C:extracellular space"/>
    <property type="evidence" value="ECO:0007669"/>
    <property type="project" value="TreeGrafter"/>
</dbReference>
<dbReference type="FunFam" id="1.25.50.20:FF:000005">
    <property type="entry name" value="Aminopeptidase N-like protein"/>
    <property type="match status" value="1"/>
</dbReference>
<keyword evidence="6 11" id="KW-0378">Hydrolase</keyword>
<dbReference type="SUPFAM" id="SSF63737">
    <property type="entry name" value="Leukotriene A4 hydrolase N-terminal domain"/>
    <property type="match status" value="1"/>
</dbReference>
<evidence type="ECO:0000256" key="1">
    <source>
        <dbReference type="ARBA" id="ARBA00004609"/>
    </source>
</evidence>
<dbReference type="PANTHER" id="PTHR11533">
    <property type="entry name" value="PROTEASE M1 ZINC METALLOPROTEASE"/>
    <property type="match status" value="1"/>
</dbReference>
<feature type="domain" description="Aminopeptidase N-like N-terminal" evidence="14">
    <location>
        <begin position="96"/>
        <end position="296"/>
    </location>
</feature>
<dbReference type="Pfam" id="PF17900">
    <property type="entry name" value="Peptidase_M1_N"/>
    <property type="match status" value="1"/>
</dbReference>
<dbReference type="AlphaFoldDB" id="A0A1J1J0P9"/>
<comment type="similarity">
    <text evidence="2 11">Belongs to the peptidase M1 family.</text>
</comment>
<name>A0A1J1J0P9_9DIPT</name>
<dbReference type="Gene3D" id="2.60.40.1730">
    <property type="entry name" value="tricorn interacting facor f3 domain"/>
    <property type="match status" value="1"/>
</dbReference>
<evidence type="ECO:0000256" key="6">
    <source>
        <dbReference type="ARBA" id="ARBA00022801"/>
    </source>
</evidence>
<dbReference type="Gene3D" id="1.10.390.10">
    <property type="entry name" value="Neutral Protease Domain 2"/>
    <property type="match status" value="1"/>
</dbReference>